<organism evidence="8 9">
    <name type="scientific">Triticum turgidum subsp. durum</name>
    <name type="common">Durum wheat</name>
    <name type="synonym">Triticum durum</name>
    <dbReference type="NCBI Taxonomy" id="4567"/>
    <lineage>
        <taxon>Eukaryota</taxon>
        <taxon>Viridiplantae</taxon>
        <taxon>Streptophyta</taxon>
        <taxon>Embryophyta</taxon>
        <taxon>Tracheophyta</taxon>
        <taxon>Spermatophyta</taxon>
        <taxon>Magnoliopsida</taxon>
        <taxon>Liliopsida</taxon>
        <taxon>Poales</taxon>
        <taxon>Poaceae</taxon>
        <taxon>BOP clade</taxon>
        <taxon>Pooideae</taxon>
        <taxon>Triticodae</taxon>
        <taxon>Triticeae</taxon>
        <taxon>Triticinae</taxon>
        <taxon>Triticum</taxon>
    </lineage>
</organism>
<comment type="cofactor">
    <cofactor evidence="2">
        <name>Mg(2+)</name>
        <dbReference type="ChEBI" id="CHEBI:18420"/>
    </cofactor>
</comment>
<dbReference type="PANTHER" id="PTHR12271">
    <property type="entry name" value="POLY A POLYMERASE CID PAP -RELATED"/>
    <property type="match status" value="1"/>
</dbReference>
<evidence type="ECO:0000259" key="7">
    <source>
        <dbReference type="Pfam" id="PF22600"/>
    </source>
</evidence>
<dbReference type="InterPro" id="IPR043519">
    <property type="entry name" value="NT_sf"/>
</dbReference>
<reference evidence="8 9" key="1">
    <citation type="submission" date="2017-09" db="EMBL/GenBank/DDBJ databases">
        <authorList>
            <consortium name="International Durum Wheat Genome Sequencing Consortium (IDWGSC)"/>
            <person name="Milanesi L."/>
        </authorList>
    </citation>
    <scope>NUCLEOTIDE SEQUENCE [LARGE SCALE GENOMIC DNA]</scope>
    <source>
        <strain evidence="9">cv. Svevo</strain>
    </source>
</reference>
<dbReference type="PANTHER" id="PTHR12271:SF53">
    <property type="entry name" value="RNA URIDYLYLTRANSFERASE"/>
    <property type="match status" value="1"/>
</dbReference>
<accession>A0A9R0XSX3</accession>
<keyword evidence="9" id="KW-1185">Reference proteome</keyword>
<evidence type="ECO:0000256" key="4">
    <source>
        <dbReference type="ARBA" id="ARBA00022723"/>
    </source>
</evidence>
<keyword evidence="3" id="KW-0808">Transferase</keyword>
<evidence type="ECO:0000313" key="9">
    <source>
        <dbReference type="Proteomes" id="UP000324705"/>
    </source>
</evidence>
<dbReference type="Pfam" id="PF03828">
    <property type="entry name" value="PAP_assoc"/>
    <property type="match status" value="1"/>
</dbReference>
<protein>
    <recommendedName>
        <fullName evidence="10">Polynucleotide adenylyltransferase</fullName>
    </recommendedName>
</protein>
<evidence type="ECO:0000256" key="5">
    <source>
        <dbReference type="ARBA" id="ARBA00022842"/>
    </source>
</evidence>
<sequence length="359" mass="41043">MSQSNQSRRLQIRTHTGWMECRHDIGTFAPGLLSIYESLKPSEDHMSKQSRLIDSLTKSVSKEWPNAQLHLYGSCANSFGTSHSDVDVCLEIDIGTGSEVELLLRLAEILRGDNFDSVEAITSARVPIVRMLDAGSGFSCDICINNLLAVANTKLLKDYAQIDGRLLQLASIVKHWAKLRGVNETYRGTLSSYAHHGFAPFDTVHAYDMDGCIWMAHHHHSIMAMEPTYTMVVDDTECAYFDEVHQLHDFGAENKETVAELLWAFFHYWAFQHDYRKDVISIRMGKIISKKEKNWTTRIGNDRHLICIEDPFETGHDLGRIVDRQTIRIIREEFERAAAMLQHDDDPCSTLFEPYNYEN</sequence>
<evidence type="ECO:0000256" key="2">
    <source>
        <dbReference type="ARBA" id="ARBA00001946"/>
    </source>
</evidence>
<evidence type="ECO:0008006" key="10">
    <source>
        <dbReference type="Google" id="ProtNLM"/>
    </source>
</evidence>
<dbReference type="InterPro" id="IPR054708">
    <property type="entry name" value="MTPAP-like_central"/>
</dbReference>
<evidence type="ECO:0000313" key="8">
    <source>
        <dbReference type="EMBL" id="VAI42527.1"/>
    </source>
</evidence>
<dbReference type="InterPro" id="IPR002058">
    <property type="entry name" value="PAP_assoc"/>
</dbReference>
<dbReference type="Gene3D" id="3.30.460.10">
    <property type="entry name" value="Beta Polymerase, domain 2"/>
    <property type="match status" value="1"/>
</dbReference>
<dbReference type="GO" id="GO:0050265">
    <property type="term" value="F:RNA uridylyltransferase activity"/>
    <property type="evidence" value="ECO:0007669"/>
    <property type="project" value="UniProtKB-ARBA"/>
</dbReference>
<dbReference type="EMBL" id="LT934121">
    <property type="protein sequence ID" value="VAI42527.1"/>
    <property type="molecule type" value="Genomic_DNA"/>
</dbReference>
<dbReference type="GO" id="GO:0046872">
    <property type="term" value="F:metal ion binding"/>
    <property type="evidence" value="ECO:0007669"/>
    <property type="project" value="UniProtKB-KW"/>
</dbReference>
<dbReference type="GO" id="GO:0031123">
    <property type="term" value="P:RNA 3'-end processing"/>
    <property type="evidence" value="ECO:0007669"/>
    <property type="project" value="TreeGrafter"/>
</dbReference>
<dbReference type="Gene3D" id="1.10.1410.10">
    <property type="match status" value="1"/>
</dbReference>
<feature type="domain" description="Poly(A) RNA polymerase mitochondrial-like central palm" evidence="7">
    <location>
        <begin position="33"/>
        <end position="161"/>
    </location>
</feature>
<dbReference type="GO" id="GO:0006402">
    <property type="term" value="P:mRNA catabolic process"/>
    <property type="evidence" value="ECO:0007669"/>
    <property type="project" value="UniProtKB-ARBA"/>
</dbReference>
<dbReference type="Proteomes" id="UP000324705">
    <property type="component" value="Chromosome 6A"/>
</dbReference>
<feature type="domain" description="PAP-associated" evidence="6">
    <location>
        <begin position="258"/>
        <end position="316"/>
    </location>
</feature>
<dbReference type="Gramene" id="TRITD6Av1G015770.2">
    <property type="protein sequence ID" value="TRITD6Av1G015770.2"/>
    <property type="gene ID" value="TRITD6Av1G015770"/>
</dbReference>
<dbReference type="GO" id="GO:0061157">
    <property type="term" value="P:mRNA destabilization"/>
    <property type="evidence" value="ECO:0007669"/>
    <property type="project" value="UniProtKB-ARBA"/>
</dbReference>
<dbReference type="Pfam" id="PF22600">
    <property type="entry name" value="MTPAP-like_central"/>
    <property type="match status" value="1"/>
</dbReference>
<gene>
    <name evidence="8" type="ORF">TRITD_6Av1G015770</name>
</gene>
<proteinExistence type="predicted"/>
<dbReference type="CDD" id="cd05402">
    <property type="entry name" value="NT_PAP_TUTase"/>
    <property type="match status" value="1"/>
</dbReference>
<dbReference type="FunFam" id="3.30.460.10:FF:000067">
    <property type="entry name" value="Terminal uridylyltransferase cid1"/>
    <property type="match status" value="1"/>
</dbReference>
<dbReference type="OMA" id="RTYAYAD"/>
<dbReference type="AlphaFoldDB" id="A0A9R0XSX3"/>
<comment type="cofactor">
    <cofactor evidence="1">
        <name>Mn(2+)</name>
        <dbReference type="ChEBI" id="CHEBI:29035"/>
    </cofactor>
</comment>
<name>A0A9R0XSX3_TRITD</name>
<evidence type="ECO:0000259" key="6">
    <source>
        <dbReference type="Pfam" id="PF03828"/>
    </source>
</evidence>
<evidence type="ECO:0000256" key="1">
    <source>
        <dbReference type="ARBA" id="ARBA00001936"/>
    </source>
</evidence>
<keyword evidence="4" id="KW-0479">Metal-binding</keyword>
<evidence type="ECO:0000256" key="3">
    <source>
        <dbReference type="ARBA" id="ARBA00022679"/>
    </source>
</evidence>
<dbReference type="SUPFAM" id="SSF81301">
    <property type="entry name" value="Nucleotidyltransferase"/>
    <property type="match status" value="1"/>
</dbReference>
<dbReference type="SUPFAM" id="SSF81631">
    <property type="entry name" value="PAP/OAS1 substrate-binding domain"/>
    <property type="match status" value="1"/>
</dbReference>
<keyword evidence="5" id="KW-0460">Magnesium</keyword>